<comment type="caution">
    <text evidence="4">The sequence shown here is derived from an EMBL/GenBank/DDBJ whole genome shotgun (WGS) entry which is preliminary data.</text>
</comment>
<accession>A0A2S5G777</accession>
<evidence type="ECO:0000313" key="4">
    <source>
        <dbReference type="EMBL" id="PPA68803.1"/>
    </source>
</evidence>
<evidence type="ECO:0000256" key="1">
    <source>
        <dbReference type="SAM" id="MobiDB-lite"/>
    </source>
</evidence>
<reference evidence="4 5" key="1">
    <citation type="submission" date="2018-02" db="EMBL/GenBank/DDBJ databases">
        <title>Jeotgalibacillus proteolyticum sp. nov. a protease producing bacterium isolated from ocean sediments of Laizhou Bay.</title>
        <authorList>
            <person name="Li Y."/>
        </authorList>
    </citation>
    <scope>NUCLEOTIDE SEQUENCE [LARGE SCALE GENOMIC DNA]</scope>
    <source>
        <strain evidence="4 5">22-7</strain>
    </source>
</reference>
<dbReference type="Proteomes" id="UP000239047">
    <property type="component" value="Unassembled WGS sequence"/>
</dbReference>
<dbReference type="EMBL" id="PREZ01000009">
    <property type="protein sequence ID" value="PPA68803.1"/>
    <property type="molecule type" value="Genomic_DNA"/>
</dbReference>
<keyword evidence="5" id="KW-1185">Reference proteome</keyword>
<dbReference type="EMBL" id="PREZ01000009">
    <property type="protein sequence ID" value="PPA68726.1"/>
    <property type="molecule type" value="Genomic_DNA"/>
</dbReference>
<dbReference type="RefSeq" id="WP_104059687.1">
    <property type="nucleotide sequence ID" value="NZ_PREZ01000009.1"/>
</dbReference>
<evidence type="ECO:0000313" key="3">
    <source>
        <dbReference type="EMBL" id="PPA68726.1"/>
    </source>
</evidence>
<evidence type="ECO:0000259" key="2">
    <source>
        <dbReference type="Pfam" id="PF14020"/>
    </source>
</evidence>
<sequence length="359" mass="40442">MAIRFRKSVKLAPGVRMNIGKKGVGFSTGVKGASVSTSARGTNLNVGIPGTGLSSSHRIMGKKTTRPQRAEYDRIQAQKEKAAVADHARLQVEEYQAHVNMLTSMHIDSTEPIDWEKRALSPLPFSEKESGPSYTKALETIKQYKPTVRDRLFNRIEQRKEALQALLLGAAAEDQKSLDNHHQVIGQAKRVLANDPNEWSHIINVHQPFEDIEKLHGKVTYQVIKPGIIVANLEIESEETVPQHVLSLTKTGKLSEKKMAKGKYLQLYQDFVASGMLRIAREFFALLPVETVIVHTYGYSQATEPAEYGCLLSMKVQRGEVENIEWERIDCSDTVERFEHNMKFLKTKGFKLVQEVHLP</sequence>
<organism evidence="4 5">
    <name type="scientific">Jeotgalibacillus proteolyticus</name>
    <dbReference type="NCBI Taxonomy" id="2082395"/>
    <lineage>
        <taxon>Bacteria</taxon>
        <taxon>Bacillati</taxon>
        <taxon>Bacillota</taxon>
        <taxon>Bacilli</taxon>
        <taxon>Bacillales</taxon>
        <taxon>Caryophanaceae</taxon>
        <taxon>Jeotgalibacillus</taxon>
    </lineage>
</organism>
<feature type="region of interest" description="Disordered" evidence="1">
    <location>
        <begin position="46"/>
        <end position="69"/>
    </location>
</feature>
<dbReference type="AlphaFoldDB" id="A0A2S5G777"/>
<dbReference type="Pfam" id="PF14020">
    <property type="entry name" value="DUF4236"/>
    <property type="match status" value="1"/>
</dbReference>
<feature type="domain" description="DUF4236" evidence="2">
    <location>
        <begin position="4"/>
        <end position="54"/>
    </location>
</feature>
<evidence type="ECO:0000313" key="5">
    <source>
        <dbReference type="Proteomes" id="UP000239047"/>
    </source>
</evidence>
<dbReference type="InterPro" id="IPR025330">
    <property type="entry name" value="DUF4236"/>
</dbReference>
<proteinExistence type="predicted"/>
<dbReference type="OrthoDB" id="983149at2"/>
<protein>
    <recommendedName>
        <fullName evidence="2">DUF4236 domain-containing protein</fullName>
    </recommendedName>
</protein>
<name>A0A2S5G777_9BACL</name>
<gene>
    <name evidence="3" type="ORF">C4B60_19345</name>
    <name evidence="4" type="ORF">C4B60_19775</name>
</gene>